<gene>
    <name evidence="12" type="ORF">NXF25_021119</name>
</gene>
<keyword evidence="9" id="KW-0472">Membrane</keyword>
<keyword evidence="13" id="KW-1185">Reference proteome</keyword>
<evidence type="ECO:0000256" key="2">
    <source>
        <dbReference type="ARBA" id="ARBA00010663"/>
    </source>
</evidence>
<keyword evidence="4" id="KW-0716">Sensory transduction</keyword>
<dbReference type="AlphaFoldDB" id="A0AAW1B871"/>
<reference evidence="12 13" key="1">
    <citation type="journal article" date="2024" name="Proc. Natl. Acad. Sci. U.S.A.">
        <title>The genetic regulatory architecture and epigenomic basis for age-related changes in rattlesnake venom.</title>
        <authorList>
            <person name="Hogan M.P."/>
            <person name="Holding M.L."/>
            <person name="Nystrom G.S."/>
            <person name="Colston T.J."/>
            <person name="Bartlett D.A."/>
            <person name="Mason A.J."/>
            <person name="Ellsworth S.A."/>
            <person name="Rautsaw R.M."/>
            <person name="Lawrence K.C."/>
            <person name="Strickland J.L."/>
            <person name="He B."/>
            <person name="Fraser P."/>
            <person name="Margres M.J."/>
            <person name="Gilbert D.M."/>
            <person name="Gibbs H.L."/>
            <person name="Parkinson C.L."/>
            <person name="Rokyta D.R."/>
        </authorList>
    </citation>
    <scope>NUCLEOTIDE SEQUENCE [LARGE SCALE GENOMIC DNA]</scope>
    <source>
        <strain evidence="12">DRR0105</strain>
    </source>
</reference>
<organism evidence="12 13">
    <name type="scientific">Crotalus adamanteus</name>
    <name type="common">Eastern diamondback rattlesnake</name>
    <dbReference type="NCBI Taxonomy" id="8729"/>
    <lineage>
        <taxon>Eukaryota</taxon>
        <taxon>Metazoa</taxon>
        <taxon>Chordata</taxon>
        <taxon>Craniata</taxon>
        <taxon>Vertebrata</taxon>
        <taxon>Euteleostomi</taxon>
        <taxon>Lepidosauria</taxon>
        <taxon>Squamata</taxon>
        <taxon>Bifurcata</taxon>
        <taxon>Unidentata</taxon>
        <taxon>Episquamata</taxon>
        <taxon>Toxicofera</taxon>
        <taxon>Serpentes</taxon>
        <taxon>Colubroidea</taxon>
        <taxon>Viperidae</taxon>
        <taxon>Crotalinae</taxon>
        <taxon>Crotalus</taxon>
    </lineage>
</organism>
<evidence type="ECO:0000256" key="6">
    <source>
        <dbReference type="ARBA" id="ARBA00022725"/>
    </source>
</evidence>
<name>A0AAW1B871_CROAD</name>
<evidence type="ECO:0000256" key="5">
    <source>
        <dbReference type="ARBA" id="ARBA00022692"/>
    </source>
</evidence>
<dbReference type="GO" id="GO:0004930">
    <property type="term" value="F:G protein-coupled receptor activity"/>
    <property type="evidence" value="ECO:0007669"/>
    <property type="project" value="UniProtKB-KW"/>
</dbReference>
<evidence type="ECO:0000256" key="8">
    <source>
        <dbReference type="ARBA" id="ARBA00023040"/>
    </source>
</evidence>
<keyword evidence="3" id="KW-1003">Cell membrane</keyword>
<dbReference type="Gene3D" id="1.10.1220.70">
    <property type="match status" value="1"/>
</dbReference>
<evidence type="ECO:0000256" key="3">
    <source>
        <dbReference type="ARBA" id="ARBA00022475"/>
    </source>
</evidence>
<sequence>MYVAPGGDGQSHLTKIVTVFYTAVTPFLNPMIYCLRNDQVKEPLGRFLRRMEQRLREKK</sequence>
<evidence type="ECO:0000256" key="9">
    <source>
        <dbReference type="ARBA" id="ARBA00023136"/>
    </source>
</evidence>
<evidence type="ECO:0000256" key="7">
    <source>
        <dbReference type="ARBA" id="ARBA00022989"/>
    </source>
</evidence>
<dbReference type="EMBL" id="JAOTOJ010000008">
    <property type="protein sequence ID" value="KAK9397758.1"/>
    <property type="molecule type" value="Genomic_DNA"/>
</dbReference>
<evidence type="ECO:0000256" key="11">
    <source>
        <dbReference type="ARBA" id="ARBA00023224"/>
    </source>
</evidence>
<dbReference type="GO" id="GO:0005886">
    <property type="term" value="C:plasma membrane"/>
    <property type="evidence" value="ECO:0007669"/>
    <property type="project" value="UniProtKB-SubCell"/>
</dbReference>
<keyword evidence="11" id="KW-0807">Transducer</keyword>
<evidence type="ECO:0000256" key="1">
    <source>
        <dbReference type="ARBA" id="ARBA00004651"/>
    </source>
</evidence>
<keyword evidence="7" id="KW-1133">Transmembrane helix</keyword>
<dbReference type="FunFam" id="1.10.1220.70:FF:000001">
    <property type="entry name" value="Olfactory receptor"/>
    <property type="match status" value="1"/>
</dbReference>
<dbReference type="PANTHER" id="PTHR24242:SF227">
    <property type="entry name" value="OLFACTORY RECEPTOR"/>
    <property type="match status" value="1"/>
</dbReference>
<accession>A0AAW1B871</accession>
<dbReference type="SUPFAM" id="SSF81321">
    <property type="entry name" value="Family A G protein-coupled receptor-like"/>
    <property type="match status" value="1"/>
</dbReference>
<dbReference type="PANTHER" id="PTHR24242">
    <property type="entry name" value="G-PROTEIN COUPLED RECEPTOR"/>
    <property type="match status" value="1"/>
</dbReference>
<evidence type="ECO:0000256" key="10">
    <source>
        <dbReference type="ARBA" id="ARBA00023170"/>
    </source>
</evidence>
<keyword evidence="8" id="KW-0297">G-protein coupled receptor</keyword>
<protein>
    <submittedName>
        <fullName evidence="12">Olfactory receptor</fullName>
    </submittedName>
</protein>
<keyword evidence="5" id="KW-0812">Transmembrane</keyword>
<comment type="subcellular location">
    <subcellularLocation>
        <location evidence="1">Cell membrane</location>
        <topology evidence="1">Multi-pass membrane protein</topology>
    </subcellularLocation>
</comment>
<evidence type="ECO:0000256" key="4">
    <source>
        <dbReference type="ARBA" id="ARBA00022606"/>
    </source>
</evidence>
<comment type="caution">
    <text evidence="12">The sequence shown here is derived from an EMBL/GenBank/DDBJ whole genome shotgun (WGS) entry which is preliminary data.</text>
</comment>
<dbReference type="Proteomes" id="UP001474421">
    <property type="component" value="Unassembled WGS sequence"/>
</dbReference>
<dbReference type="InterPro" id="IPR050939">
    <property type="entry name" value="Olfactory_GPCR1"/>
</dbReference>
<evidence type="ECO:0000313" key="12">
    <source>
        <dbReference type="EMBL" id="KAK9397758.1"/>
    </source>
</evidence>
<dbReference type="GO" id="GO:0007608">
    <property type="term" value="P:sensory perception of smell"/>
    <property type="evidence" value="ECO:0007669"/>
    <property type="project" value="UniProtKB-KW"/>
</dbReference>
<evidence type="ECO:0000313" key="13">
    <source>
        <dbReference type="Proteomes" id="UP001474421"/>
    </source>
</evidence>
<keyword evidence="6" id="KW-0552">Olfaction</keyword>
<comment type="similarity">
    <text evidence="2">Belongs to the G-protein coupled receptor 1 family.</text>
</comment>
<keyword evidence="10 12" id="KW-0675">Receptor</keyword>
<proteinExistence type="inferred from homology"/>